<evidence type="ECO:0000313" key="5">
    <source>
        <dbReference type="EMBL" id="RZC41004.1"/>
    </source>
</evidence>
<dbReference type="InterPro" id="IPR042178">
    <property type="entry name" value="Serpin_sf_1"/>
</dbReference>
<keyword evidence="3" id="KW-0722">Serine protease inhibitor</keyword>
<dbReference type="OrthoDB" id="671595at2759"/>
<comment type="similarity">
    <text evidence="1">Belongs to the serpin family.</text>
</comment>
<evidence type="ECO:0000256" key="1">
    <source>
        <dbReference type="ARBA" id="ARBA00009500"/>
    </source>
</evidence>
<organism evidence="5 6">
    <name type="scientific">Asbolus verrucosus</name>
    <name type="common">Desert ironclad beetle</name>
    <dbReference type="NCBI Taxonomy" id="1661398"/>
    <lineage>
        <taxon>Eukaryota</taxon>
        <taxon>Metazoa</taxon>
        <taxon>Ecdysozoa</taxon>
        <taxon>Arthropoda</taxon>
        <taxon>Hexapoda</taxon>
        <taxon>Insecta</taxon>
        <taxon>Pterygota</taxon>
        <taxon>Neoptera</taxon>
        <taxon>Endopterygota</taxon>
        <taxon>Coleoptera</taxon>
        <taxon>Polyphaga</taxon>
        <taxon>Cucujiformia</taxon>
        <taxon>Tenebrionidae</taxon>
        <taxon>Pimeliinae</taxon>
        <taxon>Asbolus</taxon>
    </lineage>
</organism>
<dbReference type="EMBL" id="QDEB01020989">
    <property type="protein sequence ID" value="RZC41004.1"/>
    <property type="molecule type" value="Genomic_DNA"/>
</dbReference>
<evidence type="ECO:0000256" key="2">
    <source>
        <dbReference type="ARBA" id="ARBA00022690"/>
    </source>
</evidence>
<dbReference type="GO" id="GO:0005615">
    <property type="term" value="C:extracellular space"/>
    <property type="evidence" value="ECO:0007669"/>
    <property type="project" value="InterPro"/>
</dbReference>
<dbReference type="SUPFAM" id="SSF56574">
    <property type="entry name" value="Serpins"/>
    <property type="match status" value="2"/>
</dbReference>
<evidence type="ECO:0000259" key="4">
    <source>
        <dbReference type="Pfam" id="PF00079"/>
    </source>
</evidence>
<comment type="caution">
    <text evidence="5">The sequence shown here is derived from an EMBL/GenBank/DDBJ whole genome shotgun (WGS) entry which is preliminary data.</text>
</comment>
<accession>A0A482W7C9</accession>
<dbReference type="InterPro" id="IPR023796">
    <property type="entry name" value="Serpin_dom"/>
</dbReference>
<proteinExistence type="inferred from homology"/>
<dbReference type="Pfam" id="PF00079">
    <property type="entry name" value="Serpin"/>
    <property type="match status" value="1"/>
</dbReference>
<feature type="domain" description="Serpin" evidence="4">
    <location>
        <begin position="16"/>
        <end position="86"/>
    </location>
</feature>
<keyword evidence="2" id="KW-0646">Protease inhibitor</keyword>
<dbReference type="InterPro" id="IPR036186">
    <property type="entry name" value="Serpin_sf"/>
</dbReference>
<dbReference type="AlphaFoldDB" id="A0A482W7C9"/>
<reference evidence="5 6" key="1">
    <citation type="submission" date="2017-03" db="EMBL/GenBank/DDBJ databases">
        <title>Genome of the blue death feigning beetle - Asbolus verrucosus.</title>
        <authorList>
            <person name="Rider S.D."/>
        </authorList>
    </citation>
    <scope>NUCLEOTIDE SEQUENCE [LARGE SCALE GENOMIC DNA]</scope>
    <source>
        <strain evidence="5">Butters</strain>
        <tissue evidence="5">Head and leg muscle</tissue>
    </source>
</reference>
<feature type="non-terminal residue" evidence="5">
    <location>
        <position position="158"/>
    </location>
</feature>
<dbReference type="PANTHER" id="PTHR11461">
    <property type="entry name" value="SERINE PROTEASE INHIBITOR, SERPIN"/>
    <property type="match status" value="1"/>
</dbReference>
<dbReference type="Gene3D" id="2.30.39.10">
    <property type="entry name" value="Alpha-1-antitrypsin, domain 1"/>
    <property type="match status" value="2"/>
</dbReference>
<name>A0A482W7C9_ASBVE</name>
<sequence>MFYRLTLCIIIDNGSIITKNEADLSGIAGEKGDLIISDVLQKTYIDVEEGGVEAAAATYVVPGSAFISPEPKEFIADHPFIFYIKEVLKKNELNILMSPYPTDSILSFAQSGRKGETAQEIQNSLHLPDDNDKIESAVKESLSVLKRNDKYTLHTTTK</sequence>
<dbReference type="GO" id="GO:0004867">
    <property type="term" value="F:serine-type endopeptidase inhibitor activity"/>
    <property type="evidence" value="ECO:0007669"/>
    <property type="project" value="UniProtKB-KW"/>
</dbReference>
<evidence type="ECO:0000256" key="3">
    <source>
        <dbReference type="ARBA" id="ARBA00022900"/>
    </source>
</evidence>
<dbReference type="InterPro" id="IPR042185">
    <property type="entry name" value="Serpin_sf_2"/>
</dbReference>
<gene>
    <name evidence="5" type="ORF">BDFB_014451</name>
</gene>
<dbReference type="InterPro" id="IPR000215">
    <property type="entry name" value="Serpin_fam"/>
</dbReference>
<dbReference type="Proteomes" id="UP000292052">
    <property type="component" value="Unassembled WGS sequence"/>
</dbReference>
<dbReference type="PANTHER" id="PTHR11461:SF211">
    <property type="entry name" value="GH10112P-RELATED"/>
    <property type="match status" value="1"/>
</dbReference>
<keyword evidence="6" id="KW-1185">Reference proteome</keyword>
<dbReference type="Gene3D" id="3.30.497.10">
    <property type="entry name" value="Antithrombin, subunit I, domain 2"/>
    <property type="match status" value="2"/>
</dbReference>
<evidence type="ECO:0000313" key="6">
    <source>
        <dbReference type="Proteomes" id="UP000292052"/>
    </source>
</evidence>
<protein>
    <submittedName>
        <fullName evidence="5">Serpin domain containing protein</fullName>
    </submittedName>
</protein>